<name>A0A7H4LF10_WHEAT</name>
<evidence type="ECO:0000256" key="3">
    <source>
        <dbReference type="ARBA" id="ARBA00022833"/>
    </source>
</evidence>
<dbReference type="Pfam" id="PF00076">
    <property type="entry name" value="RRM_1"/>
    <property type="match status" value="1"/>
</dbReference>
<keyword evidence="1 7" id="KW-0479">Metal-binding</keyword>
<dbReference type="GO" id="GO:0008270">
    <property type="term" value="F:zinc ion binding"/>
    <property type="evidence" value="ECO:0007669"/>
    <property type="project" value="UniProtKB-KW"/>
</dbReference>
<keyword evidence="4 6" id="KW-0694">RNA-binding</keyword>
<evidence type="ECO:0000313" key="11">
    <source>
        <dbReference type="EMBL" id="SPT17198.1"/>
    </source>
</evidence>
<dbReference type="SUPFAM" id="SSF54928">
    <property type="entry name" value="RNA-binding domain, RBD"/>
    <property type="match status" value="1"/>
</dbReference>
<evidence type="ECO:0000259" key="9">
    <source>
        <dbReference type="PROSITE" id="PS50102"/>
    </source>
</evidence>
<dbReference type="GO" id="GO:0003723">
    <property type="term" value="F:RNA binding"/>
    <property type="evidence" value="ECO:0007669"/>
    <property type="project" value="UniProtKB-UniRule"/>
</dbReference>
<evidence type="ECO:0000256" key="6">
    <source>
        <dbReference type="PROSITE-ProRule" id="PRU00176"/>
    </source>
</evidence>
<evidence type="ECO:0000313" key="12">
    <source>
        <dbReference type="Proteomes" id="UP000280104"/>
    </source>
</evidence>
<dbReference type="Gene3D" id="3.30.70.330">
    <property type="match status" value="1"/>
</dbReference>
<evidence type="ECO:0000256" key="2">
    <source>
        <dbReference type="ARBA" id="ARBA00022771"/>
    </source>
</evidence>
<keyword evidence="3 7" id="KW-0862">Zinc</keyword>
<reference evidence="11 12" key="1">
    <citation type="submission" date="2018-05" db="EMBL/GenBank/DDBJ databases">
        <authorList>
            <person name="Thind KAUR A."/>
        </authorList>
    </citation>
    <scope>NUCLEOTIDE SEQUENCE [LARGE SCALE GENOMIC DNA]</scope>
</reference>
<dbReference type="InterPro" id="IPR000571">
    <property type="entry name" value="Znf_CCCH"/>
</dbReference>
<feature type="region of interest" description="Disordered" evidence="8">
    <location>
        <begin position="211"/>
        <end position="256"/>
    </location>
</feature>
<protein>
    <submittedName>
        <fullName evidence="11">Uncharacterized protein</fullName>
    </submittedName>
</protein>
<evidence type="ECO:0000256" key="4">
    <source>
        <dbReference type="ARBA" id="ARBA00022884"/>
    </source>
</evidence>
<feature type="domain" description="C3H1-type" evidence="10">
    <location>
        <begin position="3"/>
        <end position="31"/>
    </location>
</feature>
<dbReference type="PROSITE" id="PS50103">
    <property type="entry name" value="ZF_C3H1"/>
    <property type="match status" value="1"/>
</dbReference>
<dbReference type="PANTHER" id="PTHR24009:SF0">
    <property type="entry name" value="ZINC FINGER CCCH DOMAIN-CONTAINING PROTEIN 18"/>
    <property type="match status" value="1"/>
</dbReference>
<dbReference type="AlphaFoldDB" id="A0A7H4LF10"/>
<feature type="domain" description="RRM" evidence="9">
    <location>
        <begin position="128"/>
        <end position="206"/>
    </location>
</feature>
<organism evidence="11 12">
    <name type="scientific">Triticum aestivum</name>
    <name type="common">Wheat</name>
    <dbReference type="NCBI Taxonomy" id="4565"/>
    <lineage>
        <taxon>Eukaryota</taxon>
        <taxon>Viridiplantae</taxon>
        <taxon>Streptophyta</taxon>
        <taxon>Embryophyta</taxon>
        <taxon>Tracheophyta</taxon>
        <taxon>Spermatophyta</taxon>
        <taxon>Magnoliopsida</taxon>
        <taxon>Liliopsida</taxon>
        <taxon>Poales</taxon>
        <taxon>Poaceae</taxon>
        <taxon>BOP clade</taxon>
        <taxon>Pooideae</taxon>
        <taxon>Triticodae</taxon>
        <taxon>Triticeae</taxon>
        <taxon>Triticinae</taxon>
        <taxon>Triticum</taxon>
    </lineage>
</organism>
<evidence type="ECO:0000256" key="7">
    <source>
        <dbReference type="PROSITE-ProRule" id="PRU00723"/>
    </source>
</evidence>
<evidence type="ECO:0000256" key="5">
    <source>
        <dbReference type="ARBA" id="ARBA00023125"/>
    </source>
</evidence>
<dbReference type="GO" id="GO:0003677">
    <property type="term" value="F:DNA binding"/>
    <property type="evidence" value="ECO:0007669"/>
    <property type="project" value="UniProtKB-KW"/>
</dbReference>
<proteinExistence type="predicted"/>
<gene>
    <name evidence="11" type="ORF">CAMPLR22A2D_LOCUS1804</name>
</gene>
<feature type="zinc finger region" description="C3H1-type" evidence="7">
    <location>
        <begin position="3"/>
        <end position="31"/>
    </location>
</feature>
<dbReference type="PANTHER" id="PTHR24009">
    <property type="entry name" value="RNA-BINDING (RRM/RBD/RNP MOTIFS)"/>
    <property type="match status" value="1"/>
</dbReference>
<evidence type="ECO:0000256" key="8">
    <source>
        <dbReference type="SAM" id="MobiDB-lite"/>
    </source>
</evidence>
<dbReference type="Proteomes" id="UP000280104">
    <property type="component" value="Chromosome II"/>
</dbReference>
<sequence length="342" mass="37589">MAWMSHQPCRFYIIDGSCKYGSGCLFSHGLDLFGRIEMQIRALLHEPDVYQVPVEHLPWSRHELGILLRQVGWDETLDHLMSLLECLHTICVVYNSYGYYAILLENVSRYLGYLPYNPNVMDADSEVHQIYINFSAQSREICTEENVRIYFSHYGEVFSVYIPRERSYGFVRFQYPETVRLLLLNWNHLVPHFIFGAGLYVSPYISNNRRNPAENHGPNGLDGGPGHVPNALGGVPGQEPSAPDGNAAQQDMNPAGNHGLNGLGGGLGHVPNAPVAVPDDVLGVLDGDAAEQDMNPAGNGVAGQVPVVPDEVPGVPDGGAAQQDMDEIAATLPDVDCFYKEA</sequence>
<dbReference type="Pfam" id="PF00642">
    <property type="entry name" value="zf-CCCH"/>
    <property type="match status" value="1"/>
</dbReference>
<accession>A0A7H4LF10</accession>
<keyword evidence="2 7" id="KW-0863">Zinc-finger</keyword>
<dbReference type="SUPFAM" id="SSF90229">
    <property type="entry name" value="CCCH zinc finger"/>
    <property type="match status" value="1"/>
</dbReference>
<dbReference type="InterPro" id="IPR012677">
    <property type="entry name" value="Nucleotide-bd_a/b_plait_sf"/>
</dbReference>
<dbReference type="EMBL" id="LS480641">
    <property type="protein sequence ID" value="SPT17198.1"/>
    <property type="molecule type" value="Genomic_DNA"/>
</dbReference>
<dbReference type="InterPro" id="IPR036855">
    <property type="entry name" value="Znf_CCCH_sf"/>
</dbReference>
<evidence type="ECO:0000259" key="10">
    <source>
        <dbReference type="PROSITE" id="PS50103"/>
    </source>
</evidence>
<dbReference type="InterPro" id="IPR000504">
    <property type="entry name" value="RRM_dom"/>
</dbReference>
<dbReference type="InterPro" id="IPR035979">
    <property type="entry name" value="RBD_domain_sf"/>
</dbReference>
<evidence type="ECO:0000256" key="1">
    <source>
        <dbReference type="ARBA" id="ARBA00022723"/>
    </source>
</evidence>
<keyword evidence="5" id="KW-0238">DNA-binding</keyword>
<dbReference type="PROSITE" id="PS50102">
    <property type="entry name" value="RRM"/>
    <property type="match status" value="1"/>
</dbReference>